<sequence>MKMMSVKLPYLSGLKSYFSIFVLSVAGMIALHYAAWQGKVEPVRLLLEHGSPVDEKADDGGTALHLASQHGHYDVVNMLLVQHADPRIVNNAHRTPIDSACEFGRFRVVELLIKSSQCQELLKDQADDMVDNEHTTCLHLAARNGHTDIVK</sequence>
<dbReference type="InterPro" id="IPR033635">
    <property type="entry name" value="ANKS1/Caskin"/>
</dbReference>
<dbReference type="STRING" id="37653.A0A0L8GHC2"/>
<keyword evidence="4" id="KW-0472">Membrane</keyword>
<evidence type="ECO:0000256" key="2">
    <source>
        <dbReference type="ARBA" id="ARBA00023043"/>
    </source>
</evidence>
<dbReference type="InterPro" id="IPR002110">
    <property type="entry name" value="Ankyrin_rpt"/>
</dbReference>
<keyword evidence="2 3" id="KW-0040">ANK repeat</keyword>
<dbReference type="EMBL" id="KQ421819">
    <property type="protein sequence ID" value="KOF76348.1"/>
    <property type="molecule type" value="Genomic_DNA"/>
</dbReference>
<dbReference type="OrthoDB" id="5314041at2759"/>
<feature type="repeat" description="ANK" evidence="3">
    <location>
        <begin position="59"/>
        <end position="91"/>
    </location>
</feature>
<dbReference type="PANTHER" id="PTHR24174:SF16">
    <property type="entry name" value="CASKIN-2"/>
    <property type="match status" value="1"/>
</dbReference>
<keyword evidence="4" id="KW-1133">Transmembrane helix</keyword>
<reference evidence="5" key="1">
    <citation type="submission" date="2015-07" db="EMBL/GenBank/DDBJ databases">
        <title>MeaNS - Measles Nucleotide Surveillance Program.</title>
        <authorList>
            <person name="Tran T."/>
            <person name="Druce J."/>
        </authorList>
    </citation>
    <scope>NUCLEOTIDE SEQUENCE</scope>
    <source>
        <strain evidence="5">UCB-OBI-ISO-001</strain>
        <tissue evidence="5">Gonad</tissue>
    </source>
</reference>
<protein>
    <submittedName>
        <fullName evidence="5">Uncharacterized protein</fullName>
    </submittedName>
</protein>
<feature type="repeat" description="ANK" evidence="3">
    <location>
        <begin position="26"/>
        <end position="58"/>
    </location>
</feature>
<dbReference type="Pfam" id="PF00023">
    <property type="entry name" value="Ank"/>
    <property type="match status" value="1"/>
</dbReference>
<evidence type="ECO:0000313" key="5">
    <source>
        <dbReference type="EMBL" id="KOF76348.1"/>
    </source>
</evidence>
<dbReference type="SMART" id="SM00248">
    <property type="entry name" value="ANK"/>
    <property type="match status" value="3"/>
</dbReference>
<dbReference type="InterPro" id="IPR036770">
    <property type="entry name" value="Ankyrin_rpt-contain_sf"/>
</dbReference>
<organism evidence="5">
    <name type="scientific">Octopus bimaculoides</name>
    <name type="common">California two-spotted octopus</name>
    <dbReference type="NCBI Taxonomy" id="37653"/>
    <lineage>
        <taxon>Eukaryota</taxon>
        <taxon>Metazoa</taxon>
        <taxon>Spiralia</taxon>
        <taxon>Lophotrochozoa</taxon>
        <taxon>Mollusca</taxon>
        <taxon>Cephalopoda</taxon>
        <taxon>Coleoidea</taxon>
        <taxon>Octopodiformes</taxon>
        <taxon>Octopoda</taxon>
        <taxon>Incirrata</taxon>
        <taxon>Octopodidae</taxon>
        <taxon>Octopus</taxon>
    </lineage>
</organism>
<keyword evidence="4" id="KW-0812">Transmembrane</keyword>
<name>A0A0L8GHC2_OCTBM</name>
<feature type="transmembrane region" description="Helical" evidence="4">
    <location>
        <begin position="16"/>
        <end position="36"/>
    </location>
</feature>
<dbReference type="Gene3D" id="1.25.40.20">
    <property type="entry name" value="Ankyrin repeat-containing domain"/>
    <property type="match status" value="1"/>
</dbReference>
<keyword evidence="1" id="KW-0677">Repeat</keyword>
<dbReference type="PROSITE" id="PS50297">
    <property type="entry name" value="ANK_REP_REGION"/>
    <property type="match status" value="3"/>
</dbReference>
<feature type="repeat" description="ANK" evidence="3">
    <location>
        <begin position="133"/>
        <end position="151"/>
    </location>
</feature>
<dbReference type="PANTHER" id="PTHR24174">
    <property type="entry name" value="ANKYRIN REPEAT AND STERILE ALPHA MOTIF DOMAIN-CONTAINING PROTEIN 1"/>
    <property type="match status" value="1"/>
</dbReference>
<proteinExistence type="predicted"/>
<accession>A0A0L8GHC2</accession>
<gene>
    <name evidence="5" type="ORF">OCBIM_22033467mg</name>
</gene>
<dbReference type="AlphaFoldDB" id="A0A0L8GHC2"/>
<dbReference type="Pfam" id="PF12796">
    <property type="entry name" value="Ank_2"/>
    <property type="match status" value="1"/>
</dbReference>
<dbReference type="PROSITE" id="PS50088">
    <property type="entry name" value="ANK_REPEAT"/>
    <property type="match status" value="3"/>
</dbReference>
<evidence type="ECO:0000256" key="4">
    <source>
        <dbReference type="SAM" id="Phobius"/>
    </source>
</evidence>
<dbReference type="SUPFAM" id="SSF48403">
    <property type="entry name" value="Ankyrin repeat"/>
    <property type="match status" value="1"/>
</dbReference>
<evidence type="ECO:0000256" key="1">
    <source>
        <dbReference type="ARBA" id="ARBA00022737"/>
    </source>
</evidence>
<evidence type="ECO:0000256" key="3">
    <source>
        <dbReference type="PROSITE-ProRule" id="PRU00023"/>
    </source>
</evidence>